<dbReference type="EMBL" id="CP097510">
    <property type="protein sequence ID" value="URE24116.1"/>
    <property type="molecule type" value="Genomic_DNA"/>
</dbReference>
<reference evidence="2" key="1">
    <citation type="submission" date="2022-05" db="EMBL/GenBank/DDBJ databases">
        <title>The Musa troglodytarum L. genome provides insights into the mechanism of non-climacteric behaviour and enrichment of carotenoids.</title>
        <authorList>
            <person name="Wang J."/>
        </authorList>
    </citation>
    <scope>NUCLEOTIDE SEQUENCE</scope>
    <source>
        <tissue evidence="2">Leaf</tissue>
    </source>
</reference>
<gene>
    <name evidence="2" type="ORF">MUK42_17528</name>
</gene>
<organism evidence="2 3">
    <name type="scientific">Musa troglodytarum</name>
    <name type="common">fe'i banana</name>
    <dbReference type="NCBI Taxonomy" id="320322"/>
    <lineage>
        <taxon>Eukaryota</taxon>
        <taxon>Viridiplantae</taxon>
        <taxon>Streptophyta</taxon>
        <taxon>Embryophyta</taxon>
        <taxon>Tracheophyta</taxon>
        <taxon>Spermatophyta</taxon>
        <taxon>Magnoliopsida</taxon>
        <taxon>Liliopsida</taxon>
        <taxon>Zingiberales</taxon>
        <taxon>Musaceae</taxon>
        <taxon>Musa</taxon>
    </lineage>
</organism>
<evidence type="ECO:0000313" key="2">
    <source>
        <dbReference type="EMBL" id="URE24116.1"/>
    </source>
</evidence>
<feature type="domain" description="Tf2-1-like SH3-like" evidence="1">
    <location>
        <begin position="2"/>
        <end position="43"/>
    </location>
</feature>
<dbReference type="Proteomes" id="UP001055439">
    <property type="component" value="Chromosome 8"/>
</dbReference>
<proteinExistence type="predicted"/>
<dbReference type="Pfam" id="PF24626">
    <property type="entry name" value="SH3_Tf2-1"/>
    <property type="match status" value="1"/>
</dbReference>
<dbReference type="PANTHER" id="PTHR46148">
    <property type="entry name" value="CHROMO DOMAIN-CONTAINING PROTEIN"/>
    <property type="match status" value="1"/>
</dbReference>
<dbReference type="PANTHER" id="PTHR46148:SF52">
    <property type="entry name" value="OS04G0603800 PROTEIN"/>
    <property type="match status" value="1"/>
</dbReference>
<evidence type="ECO:0000259" key="1">
    <source>
        <dbReference type="Pfam" id="PF24626"/>
    </source>
</evidence>
<dbReference type="InterPro" id="IPR056924">
    <property type="entry name" value="SH3_Tf2-1"/>
</dbReference>
<sequence>MKLSSRFYGPYQITERIGAVTYKLKLLQDAKIHPVFHVPCLKPKLGERESPQIQLANTIDDGDIQAQPQAILDRRIVMRRRRPSTEGEWVGVEVSNELLLLASDEVPLEVSSV</sequence>
<dbReference type="OrthoDB" id="786789at2759"/>
<evidence type="ECO:0000313" key="3">
    <source>
        <dbReference type="Proteomes" id="UP001055439"/>
    </source>
</evidence>
<dbReference type="AlphaFoldDB" id="A0A9E7GYJ2"/>
<protein>
    <recommendedName>
        <fullName evidence="1">Tf2-1-like SH3-like domain-containing protein</fullName>
    </recommendedName>
</protein>
<accession>A0A9E7GYJ2</accession>
<name>A0A9E7GYJ2_9LILI</name>
<keyword evidence="3" id="KW-1185">Reference proteome</keyword>